<dbReference type="InterPro" id="IPR029058">
    <property type="entry name" value="AB_hydrolase_fold"/>
</dbReference>
<keyword evidence="1" id="KW-0812">Transmembrane</keyword>
<evidence type="ECO:0000313" key="3">
    <source>
        <dbReference type="EMBL" id="MBO8462744.1"/>
    </source>
</evidence>
<evidence type="ECO:0000259" key="2">
    <source>
        <dbReference type="Pfam" id="PF12695"/>
    </source>
</evidence>
<dbReference type="EMBL" id="JADIML010000070">
    <property type="protein sequence ID" value="MBO8462744.1"/>
    <property type="molecule type" value="Genomic_DNA"/>
</dbReference>
<name>A0A9D9I019_9FIRM</name>
<protein>
    <submittedName>
        <fullName evidence="3">Alpha/beta fold hydrolase</fullName>
    </submittedName>
</protein>
<dbReference type="Pfam" id="PF12695">
    <property type="entry name" value="Abhydrolase_5"/>
    <property type="match status" value="1"/>
</dbReference>
<dbReference type="InterPro" id="IPR029059">
    <property type="entry name" value="AB_hydrolase_5"/>
</dbReference>
<dbReference type="SUPFAM" id="SSF53474">
    <property type="entry name" value="alpha/beta-Hydrolases"/>
    <property type="match status" value="1"/>
</dbReference>
<evidence type="ECO:0000256" key="1">
    <source>
        <dbReference type="SAM" id="Phobius"/>
    </source>
</evidence>
<evidence type="ECO:0000313" key="4">
    <source>
        <dbReference type="Proteomes" id="UP000823618"/>
    </source>
</evidence>
<reference evidence="3" key="2">
    <citation type="journal article" date="2021" name="PeerJ">
        <title>Extensive microbial diversity within the chicken gut microbiome revealed by metagenomics and culture.</title>
        <authorList>
            <person name="Gilroy R."/>
            <person name="Ravi A."/>
            <person name="Getino M."/>
            <person name="Pursley I."/>
            <person name="Horton D.L."/>
            <person name="Alikhan N.F."/>
            <person name="Baker D."/>
            <person name="Gharbi K."/>
            <person name="Hall N."/>
            <person name="Watson M."/>
            <person name="Adriaenssens E.M."/>
            <person name="Foster-Nyarko E."/>
            <person name="Jarju S."/>
            <person name="Secka A."/>
            <person name="Antonio M."/>
            <person name="Oren A."/>
            <person name="Chaudhuri R.R."/>
            <person name="La Ragione R."/>
            <person name="Hildebrand F."/>
            <person name="Pallen M.J."/>
        </authorList>
    </citation>
    <scope>NUCLEOTIDE SEQUENCE</scope>
    <source>
        <strain evidence="3">E3-2379</strain>
    </source>
</reference>
<organism evidence="3 4">
    <name type="scientific">Candidatus Scybalomonas excrementavium</name>
    <dbReference type="NCBI Taxonomy" id="2840943"/>
    <lineage>
        <taxon>Bacteria</taxon>
        <taxon>Bacillati</taxon>
        <taxon>Bacillota</taxon>
        <taxon>Clostridia</taxon>
        <taxon>Lachnospirales</taxon>
        <taxon>Lachnospiraceae</taxon>
        <taxon>Lachnospiraceae incertae sedis</taxon>
        <taxon>Candidatus Scybalomonas</taxon>
    </lineage>
</organism>
<dbReference type="Gene3D" id="3.40.50.1820">
    <property type="entry name" value="alpha/beta hydrolase"/>
    <property type="match status" value="1"/>
</dbReference>
<dbReference type="AlphaFoldDB" id="A0A9D9I019"/>
<proteinExistence type="predicted"/>
<feature type="domain" description="Alpha/beta hydrolase fold-5" evidence="2">
    <location>
        <begin position="67"/>
        <end position="228"/>
    </location>
</feature>
<gene>
    <name evidence="3" type="ORF">IAC13_02295</name>
</gene>
<dbReference type="Proteomes" id="UP000823618">
    <property type="component" value="Unassembled WGS sequence"/>
</dbReference>
<feature type="transmembrane region" description="Helical" evidence="1">
    <location>
        <begin position="9"/>
        <end position="27"/>
    </location>
</feature>
<comment type="caution">
    <text evidence="3">The sequence shown here is derived from an EMBL/GenBank/DDBJ whole genome shotgun (WGS) entry which is preliminary data.</text>
</comment>
<keyword evidence="1" id="KW-1133">Transmembrane helix</keyword>
<accession>A0A9D9I019</accession>
<reference evidence="3" key="1">
    <citation type="submission" date="2020-10" db="EMBL/GenBank/DDBJ databases">
        <authorList>
            <person name="Gilroy R."/>
        </authorList>
    </citation>
    <scope>NUCLEOTIDE SEQUENCE</scope>
    <source>
        <strain evidence="3">E3-2379</strain>
    </source>
</reference>
<keyword evidence="3" id="KW-0378">Hydrolase</keyword>
<dbReference type="GO" id="GO:0016787">
    <property type="term" value="F:hydrolase activity"/>
    <property type="evidence" value="ECO:0007669"/>
    <property type="project" value="UniProtKB-KW"/>
</dbReference>
<keyword evidence="1" id="KW-0472">Membrane</keyword>
<sequence length="243" mass="27499">MNKKHRKKLFLSTICIFFVLIVGFFLYTSQYYHADSSVKEYVKDTKNVKVISIKEGLFLDGKGMESALIFYPGGKVDEKAYLPLLMKIADQGVDCFLIKMPFHLAFFGMNQADNLLHEYDYKHWYMSGHSLGGAMAAYYASSHLDKLDGLVLLAAYPTKSLKTDTFSVLSLYGSEDHVLNMERMKEGDTFMPMHYTKICIEGGNHGQFGNYGQQKGDGIATISSKEQQKQSIDAILTMIKEKE</sequence>